<feature type="transmembrane region" description="Helical" evidence="6">
    <location>
        <begin position="303"/>
        <end position="326"/>
    </location>
</feature>
<evidence type="ECO:0000256" key="6">
    <source>
        <dbReference type="SAM" id="Phobius"/>
    </source>
</evidence>
<evidence type="ECO:0000256" key="4">
    <source>
        <dbReference type="ARBA" id="ARBA00022989"/>
    </source>
</evidence>
<dbReference type="Pfam" id="PF03600">
    <property type="entry name" value="CitMHS"/>
    <property type="match status" value="1"/>
</dbReference>
<evidence type="ECO:0000313" key="8">
    <source>
        <dbReference type="EMBL" id="ALM75571.1"/>
    </source>
</evidence>
<keyword evidence="5 6" id="KW-0472">Membrane</keyword>
<evidence type="ECO:0000259" key="7">
    <source>
        <dbReference type="Pfam" id="PF03600"/>
    </source>
</evidence>
<dbReference type="GO" id="GO:0016020">
    <property type="term" value="C:membrane"/>
    <property type="evidence" value="ECO:0007669"/>
    <property type="project" value="UniProtKB-SubCell"/>
</dbReference>
<dbReference type="STRING" id="55802.TBCH5v1_1658"/>
<organism evidence="8 9">
    <name type="scientific">Thermococcus barophilus</name>
    <dbReference type="NCBI Taxonomy" id="55802"/>
    <lineage>
        <taxon>Archaea</taxon>
        <taxon>Methanobacteriati</taxon>
        <taxon>Methanobacteriota</taxon>
        <taxon>Thermococci</taxon>
        <taxon>Thermococcales</taxon>
        <taxon>Thermococcaceae</taxon>
        <taxon>Thermococcus</taxon>
    </lineage>
</organism>
<keyword evidence="3 6" id="KW-0812">Transmembrane</keyword>
<dbReference type="AlphaFoldDB" id="A0A0S1XCR7"/>
<protein>
    <submittedName>
        <fullName evidence="8">Transporter</fullName>
    </submittedName>
</protein>
<keyword evidence="2" id="KW-0813">Transport</keyword>
<feature type="transmembrane region" description="Helical" evidence="6">
    <location>
        <begin position="39"/>
        <end position="65"/>
    </location>
</feature>
<reference evidence="8 9" key="1">
    <citation type="journal article" date="2016" name="Genome Announc.">
        <title>Complete genome sequence of the hyperthermophilic and piezophilic archaeon Thermococcus barophilus Ch5, capable of growth at the expense of hydrogenogenesis from carbon monoxide and formate.</title>
        <authorList>
            <person name="Oger P."/>
            <person name="Sokolova T.G."/>
            <person name="Kozhevnikova D.A."/>
            <person name="Taranov E.A."/>
            <person name="Vannier P."/>
            <person name="Lee H.S."/>
            <person name="Kwon K.K."/>
            <person name="Kang S.G."/>
            <person name="Lee J.H."/>
            <person name="Bonch-Osmolovskaya E.A."/>
            <person name="Lebedinsky A.V."/>
        </authorList>
    </citation>
    <scope>NUCLEOTIDE SEQUENCE [LARGE SCALE GENOMIC DNA]</scope>
    <source>
        <strain evidence="9">Ch5</strain>
    </source>
</reference>
<evidence type="ECO:0000256" key="5">
    <source>
        <dbReference type="ARBA" id="ARBA00023136"/>
    </source>
</evidence>
<sequence length="359" mass="39589">MYAKREWFLALLLLLYVLLSIVDISLLGRTLKLIDYESLSAIVSLLMVSRGLELSGVFTRIAPYIIRLSDGDEKRFLFIMIVIVSFSSSLIMNDTAMFVFIPLIMTMSKIAEIDVKKAVSLTAIAANVGSALTPIGNPQNIIIWRFYRVSVHEFILAMFPYVFLWVFVLLLFVFIGGGKEQFQVFTMPDVKLNKTLMFSSATLLFVDVVLIQLGHALWALPLTLAILTVVERRILLSIDIALIITFAFIFIDFKELSMLMHAFNILPTLKSSIGVVLLSAGLSQLISNVPATVVLISAGKPEWLPLALGVNLGGTGIVIGSLANLIALRISGIGIRDFHKYSIPYFLIALGSSILVVSV</sequence>
<dbReference type="GO" id="GO:0055085">
    <property type="term" value="P:transmembrane transport"/>
    <property type="evidence" value="ECO:0007669"/>
    <property type="project" value="InterPro"/>
</dbReference>
<comment type="subcellular location">
    <subcellularLocation>
        <location evidence="1">Membrane</location>
        <topology evidence="1">Multi-pass membrane protein</topology>
    </subcellularLocation>
</comment>
<feature type="transmembrane region" description="Helical" evidence="6">
    <location>
        <begin position="196"/>
        <end position="214"/>
    </location>
</feature>
<feature type="transmembrane region" description="Helical" evidence="6">
    <location>
        <begin position="77"/>
        <end position="101"/>
    </location>
</feature>
<dbReference type="Proteomes" id="UP000066042">
    <property type="component" value="Chromosome"/>
</dbReference>
<dbReference type="PANTHER" id="PTHR43568">
    <property type="entry name" value="P PROTEIN"/>
    <property type="match status" value="1"/>
</dbReference>
<accession>A0A0S1XCR7</accession>
<feature type="transmembrane region" description="Helical" evidence="6">
    <location>
        <begin position="234"/>
        <end position="253"/>
    </location>
</feature>
<evidence type="ECO:0000256" key="1">
    <source>
        <dbReference type="ARBA" id="ARBA00004141"/>
    </source>
</evidence>
<dbReference type="InterPro" id="IPR051475">
    <property type="entry name" value="Diverse_Ion_Transporter"/>
</dbReference>
<feature type="domain" description="Citrate transporter-like" evidence="7">
    <location>
        <begin position="10"/>
        <end position="297"/>
    </location>
</feature>
<evidence type="ECO:0000256" key="3">
    <source>
        <dbReference type="ARBA" id="ARBA00022692"/>
    </source>
</evidence>
<keyword evidence="4 6" id="KW-1133">Transmembrane helix</keyword>
<dbReference type="InterPro" id="IPR004680">
    <property type="entry name" value="Cit_transptr-like_dom"/>
</dbReference>
<feature type="transmembrane region" description="Helical" evidence="6">
    <location>
        <begin position="338"/>
        <end position="357"/>
    </location>
</feature>
<feature type="transmembrane region" description="Helical" evidence="6">
    <location>
        <begin position="7"/>
        <end position="27"/>
    </location>
</feature>
<dbReference type="PATRIC" id="fig|55802.8.peg.1638"/>
<evidence type="ECO:0000313" key="9">
    <source>
        <dbReference type="Proteomes" id="UP000066042"/>
    </source>
</evidence>
<evidence type="ECO:0000256" key="2">
    <source>
        <dbReference type="ARBA" id="ARBA00022448"/>
    </source>
</evidence>
<proteinExistence type="predicted"/>
<dbReference type="GeneID" id="10041719"/>
<feature type="transmembrane region" description="Helical" evidence="6">
    <location>
        <begin position="273"/>
        <end position="297"/>
    </location>
</feature>
<dbReference type="PANTHER" id="PTHR43568:SF1">
    <property type="entry name" value="P PROTEIN"/>
    <property type="match status" value="1"/>
</dbReference>
<feature type="transmembrane region" description="Helical" evidence="6">
    <location>
        <begin position="154"/>
        <end position="175"/>
    </location>
</feature>
<name>A0A0S1XCR7_THEBA</name>
<gene>
    <name evidence="8" type="ORF">TBCH5v1_1658</name>
</gene>
<dbReference type="RefSeq" id="WP_145973202.1">
    <property type="nucleotide sequence ID" value="NZ_CP013050.1"/>
</dbReference>
<dbReference type="EMBL" id="CP013050">
    <property type="protein sequence ID" value="ALM75571.1"/>
    <property type="molecule type" value="Genomic_DNA"/>
</dbReference>